<reference evidence="8" key="1">
    <citation type="journal article" date="2020" name="Nat. Commun.">
        <title>Large-scale genome sequencing of mycorrhizal fungi provides insights into the early evolution of symbiotic traits.</title>
        <authorList>
            <person name="Miyauchi S."/>
            <person name="Kiss E."/>
            <person name="Kuo A."/>
            <person name="Drula E."/>
            <person name="Kohler A."/>
            <person name="Sanchez-Garcia M."/>
            <person name="Morin E."/>
            <person name="Andreopoulos B."/>
            <person name="Barry K.W."/>
            <person name="Bonito G."/>
            <person name="Buee M."/>
            <person name="Carver A."/>
            <person name="Chen C."/>
            <person name="Cichocki N."/>
            <person name="Clum A."/>
            <person name="Culley D."/>
            <person name="Crous P.W."/>
            <person name="Fauchery L."/>
            <person name="Girlanda M."/>
            <person name="Hayes R.D."/>
            <person name="Keri Z."/>
            <person name="LaButti K."/>
            <person name="Lipzen A."/>
            <person name="Lombard V."/>
            <person name="Magnuson J."/>
            <person name="Maillard F."/>
            <person name="Murat C."/>
            <person name="Nolan M."/>
            <person name="Ohm R.A."/>
            <person name="Pangilinan J."/>
            <person name="Pereira M.F."/>
            <person name="Perotto S."/>
            <person name="Peter M."/>
            <person name="Pfister S."/>
            <person name="Riley R."/>
            <person name="Sitrit Y."/>
            <person name="Stielow J.B."/>
            <person name="Szollosi G."/>
            <person name="Zifcakova L."/>
            <person name="Stursova M."/>
            <person name="Spatafora J.W."/>
            <person name="Tedersoo L."/>
            <person name="Vaario L.M."/>
            <person name="Yamada A."/>
            <person name="Yan M."/>
            <person name="Wang P."/>
            <person name="Xu J."/>
            <person name="Bruns T."/>
            <person name="Baldrian P."/>
            <person name="Vilgalys R."/>
            <person name="Dunand C."/>
            <person name="Henrissat B."/>
            <person name="Grigoriev I.V."/>
            <person name="Hibbett D."/>
            <person name="Nagy L.G."/>
            <person name="Martin F.M."/>
        </authorList>
    </citation>
    <scope>NUCLEOTIDE SEQUENCE</scope>
    <source>
        <strain evidence="8">UP504</strain>
    </source>
</reference>
<keyword evidence="2 6" id="KW-0812">Transmembrane</keyword>
<sequence>MSAHGSSSAPPASPKSQSQPLDPDVLVDFLHNVPPIITRLLVELAPLLGTLRWGIQIASWRSGSPSESWLALAAFWLICSMLDLSVKYFLPVAVLVPYFASYMISFFRRPSVSEVISTEETLSRALSDVTIVYHLLPRPPSLHWSIQLPWMSWVRVFGLLYIPYLMIMYFIPLKVTFGIFGTILLTWRAPWSRTTRNIVAKNGWLRYISRRTWYWATSLSLSPSSLASTSTPIAEVSRLPPDVLSDAPRPVTLRFRFTIHENQRWWMGLDWTAALLPQERASWTSSSLRPTAPPMTVSLPPRKTAYFPVPGKSKDLRMKRTATWHWEETDWGVLIRLSSASLPERVVMALPKVKDPSAGAPLSDDVSTSLPESLLQRGLQRVGSVSIGGPESPMRSFLGGPSTKDVSEGKPQGEGSGESDDNAGGLEGTGDSVPETTPQEDITDTEGWIYGDNKWEGSSGKAGIGKFTRYRRWTRIAVMTETIEIVTAEEAPHLSANKTTALSTPPSISRASSSSLPSALAPKTPDQKTLAPPVEPNVVTAAASVRVSASPESQGVKGGLRHRLQQAVAGQ</sequence>
<feature type="transmembrane region" description="Helical" evidence="6">
    <location>
        <begin position="161"/>
        <end position="187"/>
    </location>
</feature>
<dbReference type="PANTHER" id="PTHR31679:SF2">
    <property type="entry name" value="PEROXISOMAL MEMBRANE PROTEIN PEX30-RELATED"/>
    <property type="match status" value="1"/>
</dbReference>
<dbReference type="InterPro" id="IPR052646">
    <property type="entry name" value="Peroxisomal_PEX28-32"/>
</dbReference>
<dbReference type="AlphaFoldDB" id="A0A9P6AIC7"/>
<evidence type="ECO:0000256" key="2">
    <source>
        <dbReference type="ARBA" id="ARBA00022692"/>
    </source>
</evidence>
<feature type="region of interest" description="Disordered" evidence="5">
    <location>
        <begin position="498"/>
        <end position="532"/>
    </location>
</feature>
<feature type="region of interest" description="Disordered" evidence="5">
    <location>
        <begin position="545"/>
        <end position="571"/>
    </location>
</feature>
<feature type="domain" description="Peroxin/Ferlin" evidence="7">
    <location>
        <begin position="252"/>
        <end position="334"/>
    </location>
</feature>
<protein>
    <recommendedName>
        <fullName evidence="7">Peroxin/Ferlin domain-containing protein</fullName>
    </recommendedName>
</protein>
<keyword evidence="3 6" id="KW-1133">Transmembrane helix</keyword>
<dbReference type="GO" id="GO:0012505">
    <property type="term" value="C:endomembrane system"/>
    <property type="evidence" value="ECO:0007669"/>
    <property type="project" value="UniProtKB-SubCell"/>
</dbReference>
<keyword evidence="4 6" id="KW-0472">Membrane</keyword>
<dbReference type="GO" id="GO:0005778">
    <property type="term" value="C:peroxisomal membrane"/>
    <property type="evidence" value="ECO:0007669"/>
    <property type="project" value="UniProtKB-ARBA"/>
</dbReference>
<dbReference type="InterPro" id="IPR006614">
    <property type="entry name" value="Peroxin/Ferlin"/>
</dbReference>
<gene>
    <name evidence="8" type="ORF">BS47DRAFT_1353303</name>
</gene>
<organism evidence="8 9">
    <name type="scientific">Hydnum rufescens UP504</name>
    <dbReference type="NCBI Taxonomy" id="1448309"/>
    <lineage>
        <taxon>Eukaryota</taxon>
        <taxon>Fungi</taxon>
        <taxon>Dikarya</taxon>
        <taxon>Basidiomycota</taxon>
        <taxon>Agaricomycotina</taxon>
        <taxon>Agaricomycetes</taxon>
        <taxon>Cantharellales</taxon>
        <taxon>Hydnaceae</taxon>
        <taxon>Hydnum</taxon>
    </lineage>
</organism>
<dbReference type="EMBL" id="MU129124">
    <property type="protein sequence ID" value="KAF9506087.1"/>
    <property type="molecule type" value="Genomic_DNA"/>
</dbReference>
<evidence type="ECO:0000256" key="1">
    <source>
        <dbReference type="ARBA" id="ARBA00004127"/>
    </source>
</evidence>
<evidence type="ECO:0000313" key="8">
    <source>
        <dbReference type="EMBL" id="KAF9506087.1"/>
    </source>
</evidence>
<evidence type="ECO:0000256" key="6">
    <source>
        <dbReference type="SAM" id="Phobius"/>
    </source>
</evidence>
<name>A0A9P6AIC7_9AGAM</name>
<evidence type="ECO:0000256" key="5">
    <source>
        <dbReference type="SAM" id="MobiDB-lite"/>
    </source>
</evidence>
<comment type="subcellular location">
    <subcellularLocation>
        <location evidence="1">Endomembrane system</location>
        <topology evidence="1">Multi-pass membrane protein</topology>
    </subcellularLocation>
</comment>
<evidence type="ECO:0000256" key="3">
    <source>
        <dbReference type="ARBA" id="ARBA00022989"/>
    </source>
</evidence>
<feature type="region of interest" description="Disordered" evidence="5">
    <location>
        <begin position="1"/>
        <end position="20"/>
    </location>
</feature>
<dbReference type="Pfam" id="PF06398">
    <property type="entry name" value="Pex24p"/>
    <property type="match status" value="1"/>
</dbReference>
<dbReference type="SMART" id="SM00693">
    <property type="entry name" value="DysFN"/>
    <property type="match status" value="1"/>
</dbReference>
<keyword evidence="9" id="KW-1185">Reference proteome</keyword>
<accession>A0A9P6AIC7</accession>
<proteinExistence type="predicted"/>
<feature type="region of interest" description="Disordered" evidence="5">
    <location>
        <begin position="382"/>
        <end position="455"/>
    </location>
</feature>
<dbReference type="GO" id="GO:0007031">
    <property type="term" value="P:peroxisome organization"/>
    <property type="evidence" value="ECO:0007669"/>
    <property type="project" value="TreeGrafter"/>
</dbReference>
<dbReference type="PANTHER" id="PTHR31679">
    <property type="entry name" value="PEROXISOMAL MEMBRANE PROTEIN PEX30-RELATED"/>
    <property type="match status" value="1"/>
</dbReference>
<dbReference type="OrthoDB" id="5586090at2759"/>
<evidence type="ECO:0000259" key="7">
    <source>
        <dbReference type="SMART" id="SM00693"/>
    </source>
</evidence>
<dbReference type="InterPro" id="IPR010482">
    <property type="entry name" value="TECPR1-like_DysF"/>
</dbReference>
<comment type="caution">
    <text evidence="8">The sequence shown here is derived from an EMBL/GenBank/DDBJ whole genome shotgun (WGS) entry which is preliminary data.</text>
</comment>
<evidence type="ECO:0000313" key="9">
    <source>
        <dbReference type="Proteomes" id="UP000886523"/>
    </source>
</evidence>
<dbReference type="Proteomes" id="UP000886523">
    <property type="component" value="Unassembled WGS sequence"/>
</dbReference>
<feature type="compositionally biased region" description="Low complexity" evidence="5">
    <location>
        <begin position="502"/>
        <end position="522"/>
    </location>
</feature>
<evidence type="ECO:0000256" key="4">
    <source>
        <dbReference type="ARBA" id="ARBA00023136"/>
    </source>
</evidence>